<protein>
    <recommendedName>
        <fullName evidence="12">Protease CspB</fullName>
    </recommendedName>
</protein>
<dbReference type="InterPro" id="IPR017310">
    <property type="entry name" value="Pept_S8A_subtilisin_clostridia"/>
</dbReference>
<evidence type="ECO:0008006" key="12">
    <source>
        <dbReference type="Google" id="ProtNLM"/>
    </source>
</evidence>
<proteinExistence type="inferred from homology"/>
<dbReference type="PIRSF" id="PIRSF037894">
    <property type="entry name" value="Subtilisin_rel_CspABC"/>
    <property type="match status" value="1"/>
</dbReference>
<dbReference type="PROSITE" id="PS51892">
    <property type="entry name" value="SUBTILASE"/>
    <property type="match status" value="1"/>
</dbReference>
<evidence type="ECO:0000256" key="4">
    <source>
        <dbReference type="ARBA" id="ARBA00022825"/>
    </source>
</evidence>
<dbReference type="RefSeq" id="WP_175403641.1">
    <property type="nucleotide sequence ID" value="NZ_CP040058.1"/>
</dbReference>
<dbReference type="InterPro" id="IPR015500">
    <property type="entry name" value="Peptidase_S8_subtilisin-rel"/>
</dbReference>
<dbReference type="PROSITE" id="PS00136">
    <property type="entry name" value="SUBTILASE_ASP"/>
    <property type="match status" value="1"/>
</dbReference>
<dbReference type="PANTHER" id="PTHR43806:SF11">
    <property type="entry name" value="CEREVISIN-RELATED"/>
    <property type="match status" value="1"/>
</dbReference>
<dbReference type="GO" id="GO:0006508">
    <property type="term" value="P:proteolysis"/>
    <property type="evidence" value="ECO:0007669"/>
    <property type="project" value="UniProtKB-KW"/>
</dbReference>
<dbReference type="Gene3D" id="3.30.70.2980">
    <property type="match status" value="1"/>
</dbReference>
<feature type="domain" description="Csp protease B prodomain" evidence="9">
    <location>
        <begin position="3"/>
        <end position="91"/>
    </location>
</feature>
<evidence type="ECO:0000313" key="10">
    <source>
        <dbReference type="EMBL" id="QCP35897.1"/>
    </source>
</evidence>
<dbReference type="InterPro" id="IPR023828">
    <property type="entry name" value="Peptidase_S8_Ser-AS"/>
</dbReference>
<feature type="active site" description="Charge relay system" evidence="5 6">
    <location>
        <position position="127"/>
    </location>
</feature>
<feature type="active site" description="Charge relay system" evidence="5 6">
    <location>
        <position position="196"/>
    </location>
</feature>
<dbReference type="InterPro" id="IPR036852">
    <property type="entry name" value="Peptidase_S8/S53_dom_sf"/>
</dbReference>
<gene>
    <name evidence="10" type="ORF">AR1Y2_2443</name>
</gene>
<keyword evidence="2 6" id="KW-0645">Protease</keyword>
<dbReference type="InterPro" id="IPR000209">
    <property type="entry name" value="Peptidase_S8/S53_dom"/>
</dbReference>
<sequence>MDEKLENQLNLSLSLTPEEREKSRDLDVGYDRAQNLWELIIRYIGDINELPVPEGGRIEKLSNEYAVVYLPEQDIDAFSRLPQVIYMEKPKSLLLSDQAGIAASCILSVREGRSGLRGEGVYVAVIDTGIDIFHPDFSDAQGDTVIEVLWDQTIPGNPPEGFLEGSVYSREEINRALHAPSSEARQIVPSRDTNGHGTHVASICAGRQGVADRASLIVVKLGVTIEQGFPKTTQLMTALEFVIRYAEAEGKPVSINLSYGNNYGDHRGNSLLETYIAQMANQWQTAICIGTGNEGDSGRHRQGCLRQSEEVIFAVAPYEQSLNLQLWKNYVDRFRIWLTSPSGERREILDQTGRTDYRYGATTVYVYYGSPTPYNRLQEIYFSFVPQREEIESGQWLLYIEPVQVVRGDYYMWLPVSAGTNEGTRFLEPSLDLTLTIPSTARSVISVGAYDAYNNSYASFSGRGDLNICMEKPDLAAPGVGILGASPGGGNTRMSGTSMATPFVTGSAALLMEWGIIKGNDPFLYGEKIKAYLQKGARELPGFTKYPNSQVGYGKLCVRDSLPE</sequence>
<dbReference type="PRINTS" id="PR00723">
    <property type="entry name" value="SUBTILISIN"/>
</dbReference>
<dbReference type="Pfam" id="PF00082">
    <property type="entry name" value="Peptidase_S8"/>
    <property type="match status" value="2"/>
</dbReference>
<name>A0A4P8IGK0_9FIRM</name>
<dbReference type="PANTHER" id="PTHR43806">
    <property type="entry name" value="PEPTIDASE S8"/>
    <property type="match status" value="1"/>
</dbReference>
<feature type="domain" description="Peptidase S8/S53" evidence="8">
    <location>
        <begin position="118"/>
        <end position="297"/>
    </location>
</feature>
<dbReference type="EMBL" id="CP040058">
    <property type="protein sequence ID" value="QCP35897.1"/>
    <property type="molecule type" value="Genomic_DNA"/>
</dbReference>
<reference evidence="10 11" key="1">
    <citation type="submission" date="2019-05" db="EMBL/GenBank/DDBJ databases">
        <title>Complete genome sequencing of Anaerostipes rhamnosivorans.</title>
        <authorList>
            <person name="Bui T.P.N."/>
            <person name="de Vos W.M."/>
        </authorList>
    </citation>
    <scope>NUCLEOTIDE SEQUENCE [LARGE SCALE GENOMIC DNA]</scope>
    <source>
        <strain evidence="10 11">1y2</strain>
    </source>
</reference>
<keyword evidence="4 6" id="KW-0720">Serine protease</keyword>
<organism evidence="10 11">
    <name type="scientific">Anaerostipes rhamnosivorans</name>
    <dbReference type="NCBI Taxonomy" id="1229621"/>
    <lineage>
        <taxon>Bacteria</taxon>
        <taxon>Bacillati</taxon>
        <taxon>Bacillota</taxon>
        <taxon>Clostridia</taxon>
        <taxon>Lachnospirales</taxon>
        <taxon>Lachnospiraceae</taxon>
        <taxon>Anaerostipes</taxon>
    </lineage>
</organism>
<feature type="active site" description="Charge relay system" evidence="5 6">
    <location>
        <position position="498"/>
    </location>
</feature>
<dbReference type="AlphaFoldDB" id="A0A4P8IGK0"/>
<dbReference type="SUPFAM" id="SSF52743">
    <property type="entry name" value="Subtilisin-like"/>
    <property type="match status" value="1"/>
</dbReference>
<evidence type="ECO:0000256" key="1">
    <source>
        <dbReference type="ARBA" id="ARBA00011073"/>
    </source>
</evidence>
<evidence type="ECO:0000313" key="11">
    <source>
        <dbReference type="Proteomes" id="UP000298653"/>
    </source>
</evidence>
<keyword evidence="11" id="KW-1185">Reference proteome</keyword>
<evidence type="ECO:0000256" key="7">
    <source>
        <dbReference type="RuleBase" id="RU003355"/>
    </source>
</evidence>
<accession>A0A4P8IGK0</accession>
<comment type="similarity">
    <text evidence="1 6 7">Belongs to the peptidase S8 family.</text>
</comment>
<dbReference type="Gene3D" id="2.60.120.1290">
    <property type="match status" value="1"/>
</dbReference>
<dbReference type="KEGG" id="arf:AR1Y2_2443"/>
<dbReference type="CDD" id="cd07478">
    <property type="entry name" value="Peptidases_S8_CspA-like"/>
    <property type="match status" value="1"/>
</dbReference>
<evidence type="ECO:0000259" key="8">
    <source>
        <dbReference type="Pfam" id="PF00082"/>
    </source>
</evidence>
<evidence type="ECO:0000256" key="6">
    <source>
        <dbReference type="PROSITE-ProRule" id="PRU01240"/>
    </source>
</evidence>
<dbReference type="InterPro" id="IPR034045">
    <property type="entry name" value="Pep_S8_CspA-like"/>
</dbReference>
<evidence type="ECO:0000259" key="9">
    <source>
        <dbReference type="Pfam" id="PF18425"/>
    </source>
</evidence>
<dbReference type="Proteomes" id="UP000298653">
    <property type="component" value="Chromosome"/>
</dbReference>
<dbReference type="PROSITE" id="PS00138">
    <property type="entry name" value="SUBTILASE_SER"/>
    <property type="match status" value="1"/>
</dbReference>
<evidence type="ECO:0000256" key="2">
    <source>
        <dbReference type="ARBA" id="ARBA00022670"/>
    </source>
</evidence>
<dbReference type="InterPro" id="IPR050131">
    <property type="entry name" value="Peptidase_S8_subtilisin-like"/>
</dbReference>
<evidence type="ECO:0000256" key="5">
    <source>
        <dbReference type="PIRSR" id="PIRSR615500-1"/>
    </source>
</evidence>
<feature type="domain" description="Peptidase S8/S53" evidence="8">
    <location>
        <begin position="414"/>
        <end position="554"/>
    </location>
</feature>
<evidence type="ECO:0000256" key="3">
    <source>
        <dbReference type="ARBA" id="ARBA00022801"/>
    </source>
</evidence>
<keyword evidence="3 6" id="KW-0378">Hydrolase</keyword>
<dbReference type="Pfam" id="PF18425">
    <property type="entry name" value="CspB_prodomain"/>
    <property type="match status" value="1"/>
</dbReference>
<dbReference type="InterPro" id="IPR023827">
    <property type="entry name" value="Peptidase_S8_Asp-AS"/>
</dbReference>
<dbReference type="GO" id="GO:0004252">
    <property type="term" value="F:serine-type endopeptidase activity"/>
    <property type="evidence" value="ECO:0007669"/>
    <property type="project" value="UniProtKB-UniRule"/>
</dbReference>
<dbReference type="Gene3D" id="3.40.50.200">
    <property type="entry name" value="Peptidase S8/S53 domain"/>
    <property type="match status" value="1"/>
</dbReference>
<dbReference type="InterPro" id="IPR041365">
    <property type="entry name" value="CspB_prodomain"/>
</dbReference>